<protein>
    <recommendedName>
        <fullName evidence="5">DUF4190 domain-containing protein</fullName>
    </recommendedName>
</protein>
<name>A0ABN4DB79_9CORY</name>
<gene>
    <name evidence="3" type="ORF">CATYP_01600</name>
</gene>
<evidence type="ECO:0008006" key="5">
    <source>
        <dbReference type="Google" id="ProtNLM"/>
    </source>
</evidence>
<keyword evidence="2" id="KW-0472">Membrane</keyword>
<feature type="transmembrane region" description="Helical" evidence="2">
    <location>
        <begin position="252"/>
        <end position="273"/>
    </location>
</feature>
<feature type="transmembrane region" description="Helical" evidence="2">
    <location>
        <begin position="310"/>
        <end position="331"/>
    </location>
</feature>
<reference evidence="3 4" key="1">
    <citation type="submission" date="2014-07" db="EMBL/GenBank/DDBJ databases">
        <title>Complete genome sequence of Corynebacterium atypicum DSM 44849: identifiction of the mycolic acid biosynthesis genes.</title>
        <authorList>
            <person name="Tippelt A."/>
            <person name="Mollmann S."/>
            <person name="Albersmeier A."/>
            <person name="Jaenicke S."/>
            <person name="Ruckert C."/>
            <person name="Tauch A."/>
        </authorList>
    </citation>
    <scope>NUCLEOTIDE SEQUENCE [LARGE SCALE GENOMIC DNA]</scope>
    <source>
        <strain evidence="3 4">R2070</strain>
    </source>
</reference>
<dbReference type="Proteomes" id="UP000028504">
    <property type="component" value="Chromosome"/>
</dbReference>
<evidence type="ECO:0000313" key="4">
    <source>
        <dbReference type="Proteomes" id="UP000028504"/>
    </source>
</evidence>
<dbReference type="RefSeq" id="WP_038604299.1">
    <property type="nucleotide sequence ID" value="NZ_CP008944.1"/>
</dbReference>
<keyword evidence="2" id="KW-1133">Transmembrane helix</keyword>
<proteinExistence type="predicted"/>
<feature type="region of interest" description="Disordered" evidence="1">
    <location>
        <begin position="18"/>
        <end position="140"/>
    </location>
</feature>
<evidence type="ECO:0000313" key="3">
    <source>
        <dbReference type="EMBL" id="AIG63589.1"/>
    </source>
</evidence>
<dbReference type="EMBL" id="CP008944">
    <property type="protein sequence ID" value="AIG63589.1"/>
    <property type="molecule type" value="Genomic_DNA"/>
</dbReference>
<feature type="compositionally biased region" description="Low complexity" evidence="1">
    <location>
        <begin position="93"/>
        <end position="107"/>
    </location>
</feature>
<organism evidence="3 4">
    <name type="scientific">Corynebacterium atypicum</name>
    <dbReference type="NCBI Taxonomy" id="191610"/>
    <lineage>
        <taxon>Bacteria</taxon>
        <taxon>Bacillati</taxon>
        <taxon>Actinomycetota</taxon>
        <taxon>Actinomycetes</taxon>
        <taxon>Mycobacteriales</taxon>
        <taxon>Corynebacteriaceae</taxon>
        <taxon>Corynebacterium</taxon>
    </lineage>
</organism>
<feature type="transmembrane region" description="Helical" evidence="2">
    <location>
        <begin position="285"/>
        <end position="304"/>
    </location>
</feature>
<evidence type="ECO:0000256" key="2">
    <source>
        <dbReference type="SAM" id="Phobius"/>
    </source>
</evidence>
<sequence>MSDKDGKGDGQQLTVAELLARSGAQRSSSTPRRRRHRSLEEGGISVAELTGNMPRVRDKPVESRHSAVPIDAPAPAAEPEPRRAEQEWDRPAYRQPTPAPQRAAEPAAEPRRSPGSTALRREDLSDTGTAVFPRVTDPAANEAVVAWDGEDGQAEDDRELAAYLDGRRLEDYWRDDSRAADSEYQDYGYQDPEYQDYDYQDYAAPGGYQQGPDYGEHTQYPEYDEYPEDEVEGDAADYEAEPDDAEEESGGIAGVILLAVIGVVIGAVVFIGFQQLWESGLSRALVGILALAVTGVFVGVAHALRTARDGLSMVLAGVVGLLMTFGPYLPLIF</sequence>
<feature type="compositionally biased region" description="Basic and acidic residues" evidence="1">
    <location>
        <begin position="79"/>
        <end position="92"/>
    </location>
</feature>
<feature type="compositionally biased region" description="Basic and acidic residues" evidence="1">
    <location>
        <begin position="55"/>
        <end position="65"/>
    </location>
</feature>
<evidence type="ECO:0000256" key="1">
    <source>
        <dbReference type="SAM" id="MobiDB-lite"/>
    </source>
</evidence>
<keyword evidence="2" id="KW-0812">Transmembrane</keyword>
<accession>A0ABN4DB79</accession>
<keyword evidence="4" id="KW-1185">Reference proteome</keyword>